<comment type="caution">
    <text evidence="2">The sequence shown here is derived from an EMBL/GenBank/DDBJ whole genome shotgun (WGS) entry which is preliminary data.</text>
</comment>
<proteinExistence type="predicted"/>
<sequence>MAKLHGAFSLNQMYPMVFVLGNKNVVCKFFIDNVWLSHY</sequence>
<gene>
    <name evidence="1" type="ORF">JCM19301_3148</name>
    <name evidence="2" type="ORF">JCM19302_826</name>
</gene>
<dbReference type="Proteomes" id="UP000029641">
    <property type="component" value="Unassembled WGS sequence"/>
</dbReference>
<evidence type="ECO:0000313" key="3">
    <source>
        <dbReference type="Proteomes" id="UP000029641"/>
    </source>
</evidence>
<evidence type="ECO:0000313" key="1">
    <source>
        <dbReference type="EMBL" id="GAL66670.1"/>
    </source>
</evidence>
<name>A0A090VZ15_9FLAO</name>
<dbReference type="EMBL" id="BBNS01000003">
    <property type="protein sequence ID" value="GAL69931.1"/>
    <property type="molecule type" value="Genomic_DNA"/>
</dbReference>
<accession>A0A090VZ15</accession>
<reference evidence="3 4" key="1">
    <citation type="journal article" date="2014" name="Genome Announc.">
        <title>Draft Genome Sequence of Marine Flavobacterium Jejuia pallidilutea Strain 11shimoA1 and Pigmentation Mutants.</title>
        <authorList>
            <person name="Takatani N."/>
            <person name="Nakanishi M."/>
            <person name="Meirelles P."/>
            <person name="Mino S."/>
            <person name="Suda W."/>
            <person name="Oshima K."/>
            <person name="Hattori M."/>
            <person name="Ohkuma M."/>
            <person name="Hosokawa M."/>
            <person name="Miyashita K."/>
            <person name="Thompson F.L."/>
            <person name="Niwa A."/>
            <person name="Sawabe T."/>
            <person name="Sawabe T."/>
        </authorList>
    </citation>
    <scope>NUCLEOTIDE SEQUENCE [LARGE SCALE GENOMIC DNA]</scope>
    <source>
        <strain evidence="1 3">JCM 19301</strain>
        <strain evidence="2">JCM 19302</strain>
        <strain evidence="4">JCM19302</strain>
    </source>
</reference>
<dbReference type="AlphaFoldDB" id="A0A090VZ15"/>
<dbReference type="Proteomes" id="UP000029646">
    <property type="component" value="Unassembled WGS sequence"/>
</dbReference>
<evidence type="ECO:0000313" key="4">
    <source>
        <dbReference type="Proteomes" id="UP000029646"/>
    </source>
</evidence>
<organism evidence="2 4">
    <name type="scientific">Jejuia pallidilutea</name>
    <dbReference type="NCBI Taxonomy" id="504487"/>
    <lineage>
        <taxon>Bacteria</taxon>
        <taxon>Pseudomonadati</taxon>
        <taxon>Bacteroidota</taxon>
        <taxon>Flavobacteriia</taxon>
        <taxon>Flavobacteriales</taxon>
        <taxon>Flavobacteriaceae</taxon>
        <taxon>Jejuia</taxon>
    </lineage>
</organism>
<protein>
    <submittedName>
        <fullName evidence="2">Uncharacterized protein</fullName>
    </submittedName>
</protein>
<dbReference type="EMBL" id="BBNR01000005">
    <property type="protein sequence ID" value="GAL66670.1"/>
    <property type="molecule type" value="Genomic_DNA"/>
</dbReference>
<evidence type="ECO:0000313" key="2">
    <source>
        <dbReference type="EMBL" id="GAL69931.1"/>
    </source>
</evidence>